<dbReference type="PANTHER" id="PTHR48475:SF1">
    <property type="entry name" value="RNASE H TYPE-1 DOMAIN-CONTAINING PROTEIN"/>
    <property type="match status" value="1"/>
</dbReference>
<accession>A5BLZ5</accession>
<dbReference type="InterPro" id="IPR041577">
    <property type="entry name" value="RT_RNaseH_2"/>
</dbReference>
<gene>
    <name evidence="3" type="ORF">VITISV_043770</name>
</gene>
<dbReference type="Gene3D" id="1.10.340.70">
    <property type="match status" value="1"/>
</dbReference>
<protein>
    <recommendedName>
        <fullName evidence="4">Integrase zinc-binding domain-containing protein</fullName>
    </recommendedName>
</protein>
<dbReference type="Gene3D" id="3.30.70.270">
    <property type="match status" value="1"/>
</dbReference>
<organism evidence="3">
    <name type="scientific">Vitis vinifera</name>
    <name type="common">Grape</name>
    <dbReference type="NCBI Taxonomy" id="29760"/>
    <lineage>
        <taxon>Eukaryota</taxon>
        <taxon>Viridiplantae</taxon>
        <taxon>Streptophyta</taxon>
        <taxon>Embryophyta</taxon>
        <taxon>Tracheophyta</taxon>
        <taxon>Spermatophyta</taxon>
        <taxon>Magnoliopsida</taxon>
        <taxon>eudicotyledons</taxon>
        <taxon>Gunneridae</taxon>
        <taxon>Pentapetalae</taxon>
        <taxon>rosids</taxon>
        <taxon>Vitales</taxon>
        <taxon>Vitaceae</taxon>
        <taxon>Viteae</taxon>
        <taxon>Vitis</taxon>
    </lineage>
</organism>
<evidence type="ECO:0000259" key="2">
    <source>
        <dbReference type="Pfam" id="PF17921"/>
    </source>
</evidence>
<dbReference type="InterPro" id="IPR043128">
    <property type="entry name" value="Rev_trsase/Diguanyl_cyclase"/>
</dbReference>
<dbReference type="InterPro" id="IPR041588">
    <property type="entry name" value="Integrase_H2C2"/>
</dbReference>
<dbReference type="Pfam" id="PF17919">
    <property type="entry name" value="RT_RNaseH_2"/>
    <property type="match status" value="1"/>
</dbReference>
<dbReference type="EMBL" id="AM464139">
    <property type="protein sequence ID" value="CAN74751.1"/>
    <property type="molecule type" value="Genomic_DNA"/>
</dbReference>
<sequence>MPHSIVAPAQVTNDTQARINRIEKRMRLLHVSDVVMNWDGYDDLPVAPLPIEFRMSDIERYTGIRCPRYRADLHCAYHQMAGHDIDNCAALRHAIQDLIDQGLADLGRPSVTIDSFPTHDTRVVPPSPKGVHLIECVGDEIFMMGWDGEAPQLINLYVDLDFIGYTSDQHIPRPFRLTPDGIPRQPSISLVYLQHMPPMTPFILFPEGYRPTHRDVQIVTRSGRSILASSSMHKDALVRALNLIKIDASTTLKGLIHILTTNRATCIMLSNDNLPLKGSDHVRPLYINVACSSHRVPSVLLDNDFALNVYPLATTIALSFFPYDFGPSTQTIRAYDGTQRTVMGTLTAHVMIGLVRYFVLFQVFRIQSSFNLLLGRLGFMRLAPYYIPFTKRDVITSSKLMLRISHSDDDLHLTGFKFGEVQVVNLEDDNRDMVPMSFDQYNNTLGFDVVIVTPSSSDWANMFSICFPNEVFDYGLLMDSRGGTDGVTLDDAYTDEMDMIGIGCILDAAPHGLHFAFDLFGVSMLESDGDDFITNVATHDFTSIEGVSNPVDPLFYFDSMSRFVTRYDASTAQIHDIDDVGNPNGPPSGQLDCDSDSEERKVTLVSGNTKSVDFGTSDQPRELKIGSSLSLNESSRLINLLRSYLDVKPFGLKNAGATYQKVATTLFHDMMHKDVEVYVDDMIVKSRDREDHLKCTFGVTSGKFLGHIVNEHGIEVDPENIRVILDMPAPRTERDKIKECLISPPVLVPPTPRHPLLLYLSVSDMALGCMLTQLDDLKKERAIYYLKFDIQYVTQKSVKGSIITNHLASLSVVDDRLIDDDFPNEQFVSVASINQFVDALATLASMIEIPVEMTMQPLLIETRSAPANYCLIGNIEDQVELPWYQFLAYGVYPKSAMAKDRRALRQLATRFIICGNVLYRRSSDSMLLLCIDQATTNRVIREVHAGVYRPHMGGHMLSLKIMRTGYFWLTMEIDCYQFVQRCPECQMHGDLIHVTSYASLTVAKVAKFIISHIICQYGIPHELISNRGVRFKEKLSFALWAYHTSFRTSIGATPFLLVYGMEVALPIEIEVGSLRIDLEHQITEIDWLRARYGQLNLIDEKRLRATDHMHAYQKKMVRSFRKRVKPRKFQKCDLVLRVLRELISDPRGKFKPSRSGPYVIRELTLEGAA</sequence>
<dbReference type="Pfam" id="PF17921">
    <property type="entry name" value="Integrase_H2C2"/>
    <property type="match status" value="1"/>
</dbReference>
<dbReference type="GO" id="GO:0003676">
    <property type="term" value="F:nucleic acid binding"/>
    <property type="evidence" value="ECO:0007669"/>
    <property type="project" value="InterPro"/>
</dbReference>
<evidence type="ECO:0008006" key="4">
    <source>
        <dbReference type="Google" id="ProtNLM"/>
    </source>
</evidence>
<proteinExistence type="predicted"/>
<dbReference type="SUPFAM" id="SSF53098">
    <property type="entry name" value="Ribonuclease H-like"/>
    <property type="match status" value="1"/>
</dbReference>
<feature type="domain" description="Integrase zinc-binding" evidence="2">
    <location>
        <begin position="932"/>
        <end position="988"/>
    </location>
</feature>
<dbReference type="InterPro" id="IPR036397">
    <property type="entry name" value="RNaseH_sf"/>
</dbReference>
<reference evidence="3" key="1">
    <citation type="journal article" date="2007" name="PLoS ONE">
        <title>The first genome sequence of an elite grapevine cultivar (Pinot noir Vitis vinifera L.): coping with a highly heterozygous genome.</title>
        <authorList>
            <person name="Velasco R."/>
            <person name="Zharkikh A."/>
            <person name="Troggio M."/>
            <person name="Cartwright D.A."/>
            <person name="Cestaro A."/>
            <person name="Pruss D."/>
            <person name="Pindo M."/>
            <person name="FitzGerald L.M."/>
            <person name="Vezzulli S."/>
            <person name="Reid J."/>
            <person name="Malacarne G."/>
            <person name="Iliev D."/>
            <person name="Coppola G."/>
            <person name="Wardell B."/>
            <person name="Micheletti D."/>
            <person name="Macalma T."/>
            <person name="Facci M."/>
            <person name="Mitchell J.T."/>
            <person name="Perazzolli M."/>
            <person name="Eldredge G."/>
            <person name="Gatto P."/>
            <person name="Oyzerski R."/>
            <person name="Moretto M."/>
            <person name="Gutin N."/>
            <person name="Stefanini M."/>
            <person name="Chen Y."/>
            <person name="Segala C."/>
            <person name="Davenport C."/>
            <person name="Dematte L."/>
            <person name="Mraz A."/>
            <person name="Battilana J."/>
            <person name="Stormo K."/>
            <person name="Costa F."/>
            <person name="Tao Q."/>
            <person name="Si-Ammour A."/>
            <person name="Harkins T."/>
            <person name="Lackey A."/>
            <person name="Perbost C."/>
            <person name="Taillon B."/>
            <person name="Stella A."/>
            <person name="Solovyev V."/>
            <person name="Fawcett J.A."/>
            <person name="Sterck L."/>
            <person name="Vandepoele K."/>
            <person name="Grando S.M."/>
            <person name="Toppo S."/>
            <person name="Moser C."/>
            <person name="Lanchbury J."/>
            <person name="Bogden R."/>
            <person name="Skolnick M."/>
            <person name="Sgaramella V."/>
            <person name="Bhatnagar S.K."/>
            <person name="Fontana P."/>
            <person name="Gutin A."/>
            <person name="Van de Peer Y."/>
            <person name="Salamini F."/>
            <person name="Viola R."/>
        </authorList>
    </citation>
    <scope>NUCLEOTIDE SEQUENCE</scope>
</reference>
<evidence type="ECO:0000259" key="1">
    <source>
        <dbReference type="Pfam" id="PF17919"/>
    </source>
</evidence>
<feature type="domain" description="Reverse transcriptase/retrotransposon-derived protein RNase H-like" evidence="1">
    <location>
        <begin position="734"/>
        <end position="786"/>
    </location>
</feature>
<dbReference type="PANTHER" id="PTHR48475">
    <property type="entry name" value="RIBONUCLEASE H"/>
    <property type="match status" value="1"/>
</dbReference>
<dbReference type="AlphaFoldDB" id="A5BLZ5"/>
<evidence type="ECO:0000313" key="3">
    <source>
        <dbReference type="EMBL" id="CAN74751.1"/>
    </source>
</evidence>
<dbReference type="SUPFAM" id="SSF56672">
    <property type="entry name" value="DNA/RNA polymerases"/>
    <property type="match status" value="1"/>
</dbReference>
<dbReference type="Gene3D" id="3.30.420.10">
    <property type="entry name" value="Ribonuclease H-like superfamily/Ribonuclease H"/>
    <property type="match status" value="1"/>
</dbReference>
<dbReference type="InterPro" id="IPR012337">
    <property type="entry name" value="RNaseH-like_sf"/>
</dbReference>
<dbReference type="InterPro" id="IPR043502">
    <property type="entry name" value="DNA/RNA_pol_sf"/>
</dbReference>
<name>A5BLZ5_VITVI</name>